<protein>
    <recommendedName>
        <fullName evidence="4">DUF1765-domain-containing protein</fullName>
    </recommendedName>
</protein>
<dbReference type="InterPro" id="IPR013887">
    <property type="entry name" value="UPF0592"/>
</dbReference>
<feature type="compositionally biased region" description="Basic residues" evidence="1">
    <location>
        <begin position="79"/>
        <end position="88"/>
    </location>
</feature>
<dbReference type="VEuPathDB" id="FungiDB:HMPREF1541_03047"/>
<feature type="region of interest" description="Disordered" evidence="1">
    <location>
        <begin position="78"/>
        <end position="247"/>
    </location>
</feature>
<dbReference type="Pfam" id="PF08578">
    <property type="entry name" value="DUF1765"/>
    <property type="match status" value="1"/>
</dbReference>
<evidence type="ECO:0000313" key="3">
    <source>
        <dbReference type="Proteomes" id="UP000030752"/>
    </source>
</evidence>
<feature type="compositionally biased region" description="Low complexity" evidence="1">
    <location>
        <begin position="172"/>
        <end position="181"/>
    </location>
</feature>
<feature type="compositionally biased region" description="Basic and acidic residues" evidence="1">
    <location>
        <begin position="143"/>
        <end position="152"/>
    </location>
</feature>
<evidence type="ECO:0000256" key="1">
    <source>
        <dbReference type="SAM" id="MobiDB-lite"/>
    </source>
</evidence>
<feature type="compositionally biased region" description="Basic and acidic residues" evidence="1">
    <location>
        <begin position="182"/>
        <end position="192"/>
    </location>
</feature>
<feature type="compositionally biased region" description="Basic and acidic residues" evidence="1">
    <location>
        <begin position="104"/>
        <end position="117"/>
    </location>
</feature>
<dbReference type="GeneID" id="19970386"/>
<dbReference type="PANTHER" id="PTHR37988:SF1">
    <property type="entry name" value="UPF0592 MEMBRANE PROTEIN C7D4.03C"/>
    <property type="match status" value="1"/>
</dbReference>
<organism evidence="2 3">
    <name type="scientific">Cyphellophora europaea (strain CBS 101466)</name>
    <name type="common">Phialophora europaea</name>
    <dbReference type="NCBI Taxonomy" id="1220924"/>
    <lineage>
        <taxon>Eukaryota</taxon>
        <taxon>Fungi</taxon>
        <taxon>Dikarya</taxon>
        <taxon>Ascomycota</taxon>
        <taxon>Pezizomycotina</taxon>
        <taxon>Eurotiomycetes</taxon>
        <taxon>Chaetothyriomycetidae</taxon>
        <taxon>Chaetothyriales</taxon>
        <taxon>Cyphellophoraceae</taxon>
        <taxon>Cyphellophora</taxon>
    </lineage>
</organism>
<dbReference type="EMBL" id="KB822719">
    <property type="protein sequence ID" value="ETN41112.1"/>
    <property type="molecule type" value="Genomic_DNA"/>
</dbReference>
<accession>W2RXD7</accession>
<evidence type="ECO:0000313" key="2">
    <source>
        <dbReference type="EMBL" id="ETN41112.1"/>
    </source>
</evidence>
<gene>
    <name evidence="2" type="ORF">HMPREF1541_03047</name>
</gene>
<dbReference type="PANTHER" id="PTHR37988">
    <property type="entry name" value="UPF0592 MEMBRANE PROTEIN C7D4.03C"/>
    <property type="match status" value="1"/>
</dbReference>
<dbReference type="HOGENOM" id="CLU_003877_1_1_1"/>
<dbReference type="AlphaFoldDB" id="W2RXD7"/>
<name>W2RXD7_CYPE1</name>
<dbReference type="OrthoDB" id="296767at2759"/>
<dbReference type="RefSeq" id="XP_008715621.1">
    <property type="nucleotide sequence ID" value="XM_008717399.1"/>
</dbReference>
<feature type="region of interest" description="Disordered" evidence="1">
    <location>
        <begin position="865"/>
        <end position="937"/>
    </location>
</feature>
<evidence type="ECO:0008006" key="4">
    <source>
        <dbReference type="Google" id="ProtNLM"/>
    </source>
</evidence>
<sequence length="1051" mass="119089">MPVHALSPIHSPHPPSPQPQETREPEMSRSASFTYISNATKNGSGQIKRTFSENILSLNPRKEKVSDNMQNANKELFRRASKKTKKRMSLSQAKFTLATDDDDGDKKTNGDANETRVSRSMTGTIRSLARKSWMGSRSSSPVDDDKRLERKHSWSPAKKAGRLAADSIAVPERAVSRSPSSDSREEDRDGVRRTRLPATDKNLLKPRRKSSSPRRLSTRSSMSSFRSQASSDRQKRDSNVPPMPSMSSEALSMMDKFQKRVDPLWNAFRQIEGEFTTFQSKTSMQRAKVLRTTLIPFLIENTQHHSTLLLRPEDLDRRVSILNKWWVGLLEVLQGRNNQILTGTDRPAFLEAVAQIMMRPEWRIPGYSSQETENSVAVHQSNTSTTSTESEQLVEMIHQNVRGTFVQNLLTQVGYIIEKLCMRSAPASLVNFGGKTCAYAFLFCPGVAEMLVRLWRIAPGTLRRVFAEVGIERGDNLEEPSIRMASYLPAPVHSLVFTTQTSLSRIIQLRQAVPPGTENFNWHGPWLGRWSGRDSDLFFNFTKFYHILISDHLPADLSPREVACIPGFAPIHAQILVIFETTLYRAAGQQVVDNFASGAGGYDNADALATLPMTIANASRNIHENRLVMLLRDLLGNPQYEEGQVRELYTMSFCNIVKAATRKVSLYNNDACFILCDFLEEIFPILLRYYRGDTPFLDWPFWLMVCRQMLHSQNTLTQIRLITFVYSMWNIIIANEERKKGMILDWLLDEDIFITHFCHWSPMVRHYFFRLICWRVARVDSDPSDVDLQILGTLSTRLSRVWAYYQYLSAEADMRDLVQPSIAPCSPAPSRALVIIRTDSQLGPAALTSFDKFLSQGLLNQGNPYQKSSSIISSVPGPDAPPQSGSKKRWSLLKNMLPFGTPGNDRPGEVTPPQTPDNNQTTPNGLSPSRPATPPHQTFSFRFSLEWSDTRHNVSQKQRKLIAPTLPLESQRALDEYKSSSRDAKRHDVRPVKPIGLAVSASRYSGRALSEWAQVLMECRNFYVRRKQEGVPRDNLVETPMMSVETFRMTG</sequence>
<dbReference type="InParanoid" id="W2RXD7"/>
<feature type="region of interest" description="Disordered" evidence="1">
    <location>
        <begin position="1"/>
        <end position="30"/>
    </location>
</feature>
<feature type="compositionally biased region" description="Low complexity" evidence="1">
    <location>
        <begin position="213"/>
        <end position="231"/>
    </location>
</feature>
<dbReference type="Proteomes" id="UP000030752">
    <property type="component" value="Unassembled WGS sequence"/>
</dbReference>
<dbReference type="STRING" id="1220924.W2RXD7"/>
<dbReference type="eggNOG" id="ENOG502QWKM">
    <property type="taxonomic scope" value="Eukaryota"/>
</dbReference>
<keyword evidence="3" id="KW-1185">Reference proteome</keyword>
<reference evidence="2 3" key="1">
    <citation type="submission" date="2013-03" db="EMBL/GenBank/DDBJ databases">
        <title>The Genome Sequence of Phialophora europaea CBS 101466.</title>
        <authorList>
            <consortium name="The Broad Institute Genomics Platform"/>
            <person name="Cuomo C."/>
            <person name="de Hoog S."/>
            <person name="Gorbushina A."/>
            <person name="Walker B."/>
            <person name="Young S.K."/>
            <person name="Zeng Q."/>
            <person name="Gargeya S."/>
            <person name="Fitzgerald M."/>
            <person name="Haas B."/>
            <person name="Abouelleil A."/>
            <person name="Allen A.W."/>
            <person name="Alvarado L."/>
            <person name="Arachchi H.M."/>
            <person name="Berlin A.M."/>
            <person name="Chapman S.B."/>
            <person name="Gainer-Dewar J."/>
            <person name="Goldberg J."/>
            <person name="Griggs A."/>
            <person name="Gujja S."/>
            <person name="Hansen M."/>
            <person name="Howarth C."/>
            <person name="Imamovic A."/>
            <person name="Ireland A."/>
            <person name="Larimer J."/>
            <person name="McCowan C."/>
            <person name="Murphy C."/>
            <person name="Pearson M."/>
            <person name="Poon T.W."/>
            <person name="Priest M."/>
            <person name="Roberts A."/>
            <person name="Saif S."/>
            <person name="Shea T."/>
            <person name="Sisk P."/>
            <person name="Sykes S."/>
            <person name="Wortman J."/>
            <person name="Nusbaum C."/>
            <person name="Birren B."/>
        </authorList>
    </citation>
    <scope>NUCLEOTIDE SEQUENCE [LARGE SCALE GENOMIC DNA]</scope>
    <source>
        <strain evidence="2 3">CBS 101466</strain>
    </source>
</reference>
<proteinExistence type="predicted"/>